<proteinExistence type="predicted"/>
<comment type="caution">
    <text evidence="2">The sequence shown here is derived from an EMBL/GenBank/DDBJ whole genome shotgun (WGS) entry which is preliminary data.</text>
</comment>
<keyword evidence="1" id="KW-0732">Signal</keyword>
<evidence type="ECO:0000313" key="2">
    <source>
        <dbReference type="EMBL" id="RAU83673.1"/>
    </source>
</evidence>
<dbReference type="AlphaFoldDB" id="A0A364RHB5"/>
<evidence type="ECO:0000256" key="1">
    <source>
        <dbReference type="SAM" id="SignalP"/>
    </source>
</evidence>
<evidence type="ECO:0000313" key="3">
    <source>
        <dbReference type="Proteomes" id="UP000251692"/>
    </source>
</evidence>
<organism evidence="2 3">
    <name type="scientific">Pontibacter arcticus</name>
    <dbReference type="NCBI Taxonomy" id="2080288"/>
    <lineage>
        <taxon>Bacteria</taxon>
        <taxon>Pseudomonadati</taxon>
        <taxon>Bacteroidota</taxon>
        <taxon>Cytophagia</taxon>
        <taxon>Cytophagales</taxon>
        <taxon>Hymenobacteraceae</taxon>
        <taxon>Pontibacter</taxon>
    </lineage>
</organism>
<accession>A0A364RHB5</accession>
<dbReference type="OrthoDB" id="848575at2"/>
<keyword evidence="3" id="KW-1185">Reference proteome</keyword>
<feature type="signal peptide" evidence="1">
    <location>
        <begin position="1"/>
        <end position="29"/>
    </location>
</feature>
<protein>
    <recommendedName>
        <fullName evidence="4">YD repeat-containing protein</fullName>
    </recommendedName>
</protein>
<sequence length="276" mass="30771">MISPAKMKSNFLNRTFFYVIAAMSFAVTACDKDDSEEAAPAVVDAPCKVTEINADGQASKLEYNADGFITKITAADTDEDGNPVTTTESYTYNAANQLTKTELRIKDKLINTAVYTYQNGYVQSVKRTYSQPVSESVTTFKYDGNKRIAEKSVLSDGITYTTKYTYDGNGNIEKEEGFYEGNLDSRTVYSGYDDKPAPYVAVKGKPMVEETVSKNNPGKMITNIMYDLNGDGVPEPESVYEVTYKYEYNSNGFPVKVLETDSYGDETETRFTYECK</sequence>
<feature type="chain" id="PRO_5016602519" description="YD repeat-containing protein" evidence="1">
    <location>
        <begin position="30"/>
        <end position="276"/>
    </location>
</feature>
<dbReference type="NCBIfam" id="TIGR01643">
    <property type="entry name" value="YD_repeat_2x"/>
    <property type="match status" value="1"/>
</dbReference>
<dbReference type="InterPro" id="IPR006530">
    <property type="entry name" value="YD"/>
</dbReference>
<dbReference type="Gene3D" id="2.180.10.10">
    <property type="entry name" value="RHS repeat-associated core"/>
    <property type="match status" value="1"/>
</dbReference>
<dbReference type="PROSITE" id="PS51257">
    <property type="entry name" value="PROKAR_LIPOPROTEIN"/>
    <property type="match status" value="1"/>
</dbReference>
<reference evidence="2 3" key="2">
    <citation type="submission" date="2018-07" db="EMBL/GenBank/DDBJ databases">
        <title>Pontibacter sp. 2b14 genomic sequence and assembly.</title>
        <authorList>
            <person name="Du Z.-J."/>
        </authorList>
    </citation>
    <scope>NUCLEOTIDE SEQUENCE [LARGE SCALE GENOMIC DNA]</scope>
    <source>
        <strain evidence="2 3">2b14</strain>
    </source>
</reference>
<name>A0A364RHB5_9BACT</name>
<dbReference type="Proteomes" id="UP000251692">
    <property type="component" value="Unassembled WGS sequence"/>
</dbReference>
<dbReference type="EMBL" id="QMDV01000001">
    <property type="protein sequence ID" value="RAU83673.1"/>
    <property type="molecule type" value="Genomic_DNA"/>
</dbReference>
<reference evidence="2 3" key="1">
    <citation type="submission" date="2018-06" db="EMBL/GenBank/DDBJ databases">
        <authorList>
            <person name="Liu Z.-W."/>
        </authorList>
    </citation>
    <scope>NUCLEOTIDE SEQUENCE [LARGE SCALE GENOMIC DNA]</scope>
    <source>
        <strain evidence="2 3">2b14</strain>
    </source>
</reference>
<dbReference type="RefSeq" id="WP_112303711.1">
    <property type="nucleotide sequence ID" value="NZ_QMDV01000001.1"/>
</dbReference>
<evidence type="ECO:0008006" key="4">
    <source>
        <dbReference type="Google" id="ProtNLM"/>
    </source>
</evidence>
<gene>
    <name evidence="2" type="ORF">DP923_00950</name>
</gene>